<protein>
    <recommendedName>
        <fullName evidence="9">ABC transmembrane type-1 domain-containing protein</fullName>
    </recommendedName>
</protein>
<dbReference type="InterPro" id="IPR027417">
    <property type="entry name" value="P-loop_NTPase"/>
</dbReference>
<feature type="transmembrane region" description="Helical" evidence="8">
    <location>
        <begin position="325"/>
        <end position="345"/>
    </location>
</feature>
<dbReference type="InterPro" id="IPR050173">
    <property type="entry name" value="ABC_transporter_C-like"/>
</dbReference>
<evidence type="ECO:0000256" key="1">
    <source>
        <dbReference type="ARBA" id="ARBA00022448"/>
    </source>
</evidence>
<dbReference type="AlphaFoldDB" id="A0A2C5XFY8"/>
<evidence type="ECO:0000256" key="3">
    <source>
        <dbReference type="ARBA" id="ARBA00022737"/>
    </source>
</evidence>
<evidence type="ECO:0000259" key="9">
    <source>
        <dbReference type="PROSITE" id="PS50929"/>
    </source>
</evidence>
<evidence type="ECO:0000256" key="6">
    <source>
        <dbReference type="ARBA" id="ARBA00022989"/>
    </source>
</evidence>
<keyword evidence="5" id="KW-0067">ATP-binding</keyword>
<organism evidence="10 11">
    <name type="scientific">Ophiocordyceps australis</name>
    <dbReference type="NCBI Taxonomy" id="1399860"/>
    <lineage>
        <taxon>Eukaryota</taxon>
        <taxon>Fungi</taxon>
        <taxon>Dikarya</taxon>
        <taxon>Ascomycota</taxon>
        <taxon>Pezizomycotina</taxon>
        <taxon>Sordariomycetes</taxon>
        <taxon>Hypocreomycetidae</taxon>
        <taxon>Hypocreales</taxon>
        <taxon>Ophiocordycipitaceae</taxon>
        <taxon>Ophiocordyceps</taxon>
    </lineage>
</organism>
<keyword evidence="6 8" id="KW-1133">Transmembrane helix</keyword>
<dbReference type="OrthoDB" id="6500128at2759"/>
<keyword evidence="11" id="KW-1185">Reference proteome</keyword>
<evidence type="ECO:0000256" key="8">
    <source>
        <dbReference type="SAM" id="Phobius"/>
    </source>
</evidence>
<keyword evidence="1" id="KW-0813">Transport</keyword>
<evidence type="ECO:0000256" key="7">
    <source>
        <dbReference type="ARBA" id="ARBA00023136"/>
    </source>
</evidence>
<dbReference type="InterPro" id="IPR036640">
    <property type="entry name" value="ABC1_TM_sf"/>
</dbReference>
<comment type="caution">
    <text evidence="10">The sequence shown here is derived from an EMBL/GenBank/DDBJ whole genome shotgun (WGS) entry which is preliminary data.</text>
</comment>
<dbReference type="CDD" id="cd18596">
    <property type="entry name" value="ABC_6TM_VMR1_D1_like"/>
    <property type="match status" value="1"/>
</dbReference>
<feature type="transmembrane region" description="Helical" evidence="8">
    <location>
        <begin position="12"/>
        <end position="36"/>
    </location>
</feature>
<dbReference type="STRING" id="1399860.A0A2C5XFY8"/>
<dbReference type="Gene3D" id="1.20.1560.10">
    <property type="entry name" value="ABC transporter type 1, transmembrane domain"/>
    <property type="match status" value="1"/>
</dbReference>
<keyword evidence="3" id="KW-0677">Repeat</keyword>
<dbReference type="Proteomes" id="UP000226192">
    <property type="component" value="Unassembled WGS sequence"/>
</dbReference>
<dbReference type="PROSITE" id="PS50929">
    <property type="entry name" value="ABC_TM1F"/>
    <property type="match status" value="1"/>
</dbReference>
<name>A0A2C5XFY8_9HYPO</name>
<dbReference type="EMBL" id="NJET01000112">
    <property type="protein sequence ID" value="PHH61198.1"/>
    <property type="molecule type" value="Genomic_DNA"/>
</dbReference>
<feature type="transmembrane region" description="Helical" evidence="8">
    <location>
        <begin position="102"/>
        <end position="120"/>
    </location>
</feature>
<dbReference type="InterPro" id="IPR011527">
    <property type="entry name" value="ABC1_TM_dom"/>
</dbReference>
<dbReference type="GO" id="GO:0005524">
    <property type="term" value="F:ATP binding"/>
    <property type="evidence" value="ECO:0007669"/>
    <property type="project" value="UniProtKB-KW"/>
</dbReference>
<dbReference type="PANTHER" id="PTHR24223">
    <property type="entry name" value="ATP-BINDING CASSETTE SUB-FAMILY C"/>
    <property type="match status" value="1"/>
</dbReference>
<sequence length="682" mass="74234">MLQCRQGGHAICLLHVICGIVIPLVASVLSAALLAVQLYRQRLKRLKATDDERRPLLAGSYPVYGTAVDEESIRNVDASCPSPWLRFLAVGNDQLRRLEKGVLMADIALGIALVVFAARLGLHIPMGSSLAMISSSSYLLCLLVISTRFDKPWTMQYHLGVLFLAQYLCILATTHSVIFDFAPKPLAIALSLRPIGYTLLLLRHVRSGIIRIGPALLDFEADISKPAGLVSRLTLSWIQNGGETRLDSPELQDILTSASSGDLSACKNVSHSSSLLPTLLRHVGSDLLRQGAWAALASLLLFAPALILRAILIGIESSEAIQTHMAWFLVSSLLISGLISGIANAQCQWTGSKIYARLNGLITSDIYERMLQLPLIADASKTILTNGTILSNINVDAPVISEMGAHLHLLWITMPTQLVFAICALYSISGISGIFGLAVYIVFLPALVFFLKEHAAAEQKTLAATRTRTESTADFLSAIRAIKYFAWEKCIQTQLSGLREEELCKKKSRILWGSAFSTACCSMPLIATASSFLFQSVVLHTTLRSSTAFPVIVVFAALRLPMERAAQVMALASQAHISVKRIDETLREQEKEVGQRLPCINSGKLGFEGATLRWPTDGDPSRREHWPMIEAMLSAFRLGDLNIEFLIGKINVVFGHPGCGKSSLLLALLGEMEIVGGSVFIP</sequence>
<proteinExistence type="predicted"/>
<dbReference type="Pfam" id="PF00664">
    <property type="entry name" value="ABC_membrane"/>
    <property type="match status" value="1"/>
</dbReference>
<keyword evidence="4" id="KW-0547">Nucleotide-binding</keyword>
<gene>
    <name evidence="10" type="ORF">CDD81_679</name>
</gene>
<feature type="domain" description="ABC transmembrane type-1" evidence="9">
    <location>
        <begin position="294"/>
        <end position="574"/>
    </location>
</feature>
<evidence type="ECO:0000313" key="10">
    <source>
        <dbReference type="EMBL" id="PHH61198.1"/>
    </source>
</evidence>
<feature type="transmembrane region" description="Helical" evidence="8">
    <location>
        <begin position="126"/>
        <end position="145"/>
    </location>
</feature>
<feature type="transmembrane region" description="Helical" evidence="8">
    <location>
        <begin position="157"/>
        <end position="179"/>
    </location>
</feature>
<evidence type="ECO:0000256" key="4">
    <source>
        <dbReference type="ARBA" id="ARBA00022741"/>
    </source>
</evidence>
<dbReference type="GO" id="GO:0000329">
    <property type="term" value="C:fungal-type vacuole membrane"/>
    <property type="evidence" value="ECO:0007669"/>
    <property type="project" value="TreeGrafter"/>
</dbReference>
<keyword evidence="7 8" id="KW-0472">Membrane</keyword>
<dbReference type="PANTHER" id="PTHR24223:SF353">
    <property type="entry name" value="ABC TRANSPORTER ATP-BINDING PROTEIN_PERMEASE VMR1-RELATED"/>
    <property type="match status" value="1"/>
</dbReference>
<evidence type="ECO:0000256" key="5">
    <source>
        <dbReference type="ARBA" id="ARBA00022840"/>
    </source>
</evidence>
<dbReference type="GO" id="GO:0140359">
    <property type="term" value="F:ABC-type transporter activity"/>
    <property type="evidence" value="ECO:0007669"/>
    <property type="project" value="InterPro"/>
</dbReference>
<dbReference type="SUPFAM" id="SSF90123">
    <property type="entry name" value="ABC transporter transmembrane region"/>
    <property type="match status" value="1"/>
</dbReference>
<evidence type="ECO:0000256" key="2">
    <source>
        <dbReference type="ARBA" id="ARBA00022692"/>
    </source>
</evidence>
<feature type="transmembrane region" description="Helical" evidence="8">
    <location>
        <begin position="291"/>
        <end position="313"/>
    </location>
</feature>
<dbReference type="Gene3D" id="3.40.50.300">
    <property type="entry name" value="P-loop containing nucleotide triphosphate hydrolases"/>
    <property type="match status" value="1"/>
</dbReference>
<evidence type="ECO:0000313" key="11">
    <source>
        <dbReference type="Proteomes" id="UP000226192"/>
    </source>
</evidence>
<dbReference type="SUPFAM" id="SSF52540">
    <property type="entry name" value="P-loop containing nucleoside triphosphate hydrolases"/>
    <property type="match status" value="1"/>
</dbReference>
<reference evidence="10 11" key="1">
    <citation type="submission" date="2017-06" db="EMBL/GenBank/DDBJ databases">
        <title>Ant-infecting Ophiocordyceps genomes reveal a high diversity of potential behavioral manipulation genes and a possible major role for enterotoxins.</title>
        <authorList>
            <person name="De Bekker C."/>
            <person name="Evans H.C."/>
            <person name="Brachmann A."/>
            <person name="Hughes D.P."/>
        </authorList>
    </citation>
    <scope>NUCLEOTIDE SEQUENCE [LARGE SCALE GENOMIC DNA]</scope>
    <source>
        <strain evidence="10 11">Map64</strain>
    </source>
</reference>
<accession>A0A2C5XFY8</accession>
<keyword evidence="2 8" id="KW-0812">Transmembrane</keyword>